<organism evidence="2 3">
    <name type="scientific">Schizophyllum amplum</name>
    <dbReference type="NCBI Taxonomy" id="97359"/>
    <lineage>
        <taxon>Eukaryota</taxon>
        <taxon>Fungi</taxon>
        <taxon>Dikarya</taxon>
        <taxon>Basidiomycota</taxon>
        <taxon>Agaricomycotina</taxon>
        <taxon>Agaricomycetes</taxon>
        <taxon>Agaricomycetidae</taxon>
        <taxon>Agaricales</taxon>
        <taxon>Schizophyllaceae</taxon>
        <taxon>Schizophyllum</taxon>
    </lineage>
</organism>
<comment type="caution">
    <text evidence="2">The sequence shown here is derived from an EMBL/GenBank/DDBJ whole genome shotgun (WGS) entry which is preliminary data.</text>
</comment>
<feature type="compositionally biased region" description="Basic and acidic residues" evidence="1">
    <location>
        <begin position="421"/>
        <end position="481"/>
    </location>
</feature>
<keyword evidence="3" id="KW-1185">Reference proteome</keyword>
<reference evidence="2 3" key="1">
    <citation type="journal article" date="2019" name="New Phytol.">
        <title>Comparative genomics reveals unique wood-decay strategies and fruiting body development in the Schizophyllaceae.</title>
        <authorList>
            <person name="Almasi E."/>
            <person name="Sahu N."/>
            <person name="Krizsan K."/>
            <person name="Balint B."/>
            <person name="Kovacs G.M."/>
            <person name="Kiss B."/>
            <person name="Cseklye J."/>
            <person name="Drula E."/>
            <person name="Henrissat B."/>
            <person name="Nagy I."/>
            <person name="Chovatia M."/>
            <person name="Adam C."/>
            <person name="LaButti K."/>
            <person name="Lipzen A."/>
            <person name="Riley R."/>
            <person name="Grigoriev I.V."/>
            <person name="Nagy L.G."/>
        </authorList>
    </citation>
    <scope>NUCLEOTIDE SEQUENCE [LARGE SCALE GENOMIC DNA]</scope>
    <source>
        <strain evidence="2 3">NL-1724</strain>
    </source>
</reference>
<gene>
    <name evidence="2" type="ORF">BD626DRAFT_563582</name>
</gene>
<dbReference type="OrthoDB" id="3050918at2759"/>
<dbReference type="EMBL" id="VDMD01000001">
    <property type="protein sequence ID" value="TRM69870.1"/>
    <property type="molecule type" value="Genomic_DNA"/>
</dbReference>
<feature type="compositionally biased region" description="Pro residues" evidence="1">
    <location>
        <begin position="53"/>
        <end position="63"/>
    </location>
</feature>
<name>A0A550CYM1_9AGAR</name>
<protein>
    <submittedName>
        <fullName evidence="2">Uncharacterized protein</fullName>
    </submittedName>
</protein>
<accession>A0A550CYM1</accession>
<feature type="region of interest" description="Disordered" evidence="1">
    <location>
        <begin position="1"/>
        <end position="70"/>
    </location>
</feature>
<feature type="compositionally biased region" description="Basic and acidic residues" evidence="1">
    <location>
        <begin position="490"/>
        <end position="499"/>
    </location>
</feature>
<sequence>MSGNNNGPASGPSGTHIPGSGVPTPGSGVTPQGPPPQGSGGGNAPGSGSGAPPQMPPVPPVPRIGPISGLQHPLPADFDFQAWMKVPAATPCEIPIKLRHKDNLAIEAHNASSIRQTILFMARKTAINDIGAELHVPYDYASTERDKIYSNKESTKIDWNTYPDFLQEDFSARKAAEELEKADKADAERQEKEARKLKAVPTAIAPTVFTSGPSALISEVDEVPIPSILLSHLACGVELDLTFYLNSALRLVADQNNIKTRTHVQHGTKETTLIDSQPTKAKLGLPDPNTLTIAEHDEASRNLLRAFILVCTPALGAGNETTIATQLFRHIEYFRKIRDRIGRFPIWRSLDRMLRMQIIKHKVAFDKDRYDAEVMALYRPIDLAESENPIDRYHAPAAHTSAPYPNNPAVASNSQDFNSSRNRDFEDRRRRFSDRRDNRDSRRDFDRHEPRRDFDRHEPRRDRDFGYDARRERDNGYERQHRTQSPAPRQQRDEGDRFRGTKASSTICFVCGGAHTTFEHSPDAKTTFNDGTRHKSTYSNGALAMATDKDSHICIRYNTGACKVNGDHGHGPTRRAHVCGLCLGTHGALSASRECARRTADGRIKL</sequence>
<dbReference type="Proteomes" id="UP000320762">
    <property type="component" value="Unassembled WGS sequence"/>
</dbReference>
<feature type="region of interest" description="Disordered" evidence="1">
    <location>
        <begin position="396"/>
        <end position="499"/>
    </location>
</feature>
<dbReference type="AlphaFoldDB" id="A0A550CYM1"/>
<proteinExistence type="predicted"/>
<feature type="compositionally biased region" description="Gly residues" evidence="1">
    <location>
        <begin position="38"/>
        <end position="49"/>
    </location>
</feature>
<evidence type="ECO:0000256" key="1">
    <source>
        <dbReference type="SAM" id="MobiDB-lite"/>
    </source>
</evidence>
<evidence type="ECO:0000313" key="3">
    <source>
        <dbReference type="Proteomes" id="UP000320762"/>
    </source>
</evidence>
<feature type="compositionally biased region" description="Low complexity" evidence="1">
    <location>
        <begin position="1"/>
        <end position="31"/>
    </location>
</feature>
<evidence type="ECO:0000313" key="2">
    <source>
        <dbReference type="EMBL" id="TRM69870.1"/>
    </source>
</evidence>